<organism evidence="1 2">
    <name type="scientific">Caerostris extrusa</name>
    <name type="common">Bark spider</name>
    <name type="synonym">Caerostris bankana</name>
    <dbReference type="NCBI Taxonomy" id="172846"/>
    <lineage>
        <taxon>Eukaryota</taxon>
        <taxon>Metazoa</taxon>
        <taxon>Ecdysozoa</taxon>
        <taxon>Arthropoda</taxon>
        <taxon>Chelicerata</taxon>
        <taxon>Arachnida</taxon>
        <taxon>Araneae</taxon>
        <taxon>Araneomorphae</taxon>
        <taxon>Entelegynae</taxon>
        <taxon>Araneoidea</taxon>
        <taxon>Araneidae</taxon>
        <taxon>Caerostris</taxon>
    </lineage>
</organism>
<comment type="caution">
    <text evidence="1">The sequence shown here is derived from an EMBL/GenBank/DDBJ whole genome shotgun (WGS) entry which is preliminary data.</text>
</comment>
<sequence length="88" mass="10220">MPDKISFLSQIENLRNSEIPLFPVITDNKRVQTPPPPKKKVRSSGWQCALVFLCTHYVPEYQQELNLWQICPGHELSVLDTYCSNLFQ</sequence>
<reference evidence="1 2" key="1">
    <citation type="submission" date="2021-06" db="EMBL/GenBank/DDBJ databases">
        <title>Caerostris extrusa draft genome.</title>
        <authorList>
            <person name="Kono N."/>
            <person name="Arakawa K."/>
        </authorList>
    </citation>
    <scope>NUCLEOTIDE SEQUENCE [LARGE SCALE GENOMIC DNA]</scope>
</reference>
<dbReference type="AlphaFoldDB" id="A0AAV4MLV8"/>
<dbReference type="Proteomes" id="UP001054945">
    <property type="component" value="Unassembled WGS sequence"/>
</dbReference>
<accession>A0AAV4MLV8</accession>
<protein>
    <submittedName>
        <fullName evidence="1">Uncharacterized protein</fullName>
    </submittedName>
</protein>
<evidence type="ECO:0000313" key="1">
    <source>
        <dbReference type="EMBL" id="GIX72461.1"/>
    </source>
</evidence>
<name>A0AAV4MLV8_CAEEX</name>
<evidence type="ECO:0000313" key="2">
    <source>
        <dbReference type="Proteomes" id="UP001054945"/>
    </source>
</evidence>
<proteinExistence type="predicted"/>
<dbReference type="EMBL" id="BPLR01002317">
    <property type="protein sequence ID" value="GIX72461.1"/>
    <property type="molecule type" value="Genomic_DNA"/>
</dbReference>
<keyword evidence="2" id="KW-1185">Reference proteome</keyword>
<gene>
    <name evidence="1" type="ORF">CEXT_356581</name>
</gene>